<accession>A0A0B0EHE6</accession>
<protein>
    <recommendedName>
        <fullName evidence="1">PIN domain-containing protein</fullName>
    </recommendedName>
</protein>
<dbReference type="PANTHER" id="PTHR34610:SF3">
    <property type="entry name" value="SSL7007 PROTEIN"/>
    <property type="match status" value="1"/>
</dbReference>
<feature type="domain" description="PIN" evidence="1">
    <location>
        <begin position="2"/>
        <end position="109"/>
    </location>
</feature>
<evidence type="ECO:0000313" key="3">
    <source>
        <dbReference type="Proteomes" id="UP000030652"/>
    </source>
</evidence>
<evidence type="ECO:0000313" key="2">
    <source>
        <dbReference type="EMBL" id="KHE91456.1"/>
    </source>
</evidence>
<dbReference type="NCBIfam" id="TIGR00305">
    <property type="entry name" value="putative toxin-antitoxin system toxin component, PIN family"/>
    <property type="match status" value="1"/>
</dbReference>
<dbReference type="SUPFAM" id="SSF88723">
    <property type="entry name" value="PIN domain-like"/>
    <property type="match status" value="1"/>
</dbReference>
<gene>
    <name evidence="2" type="ORF">SCABRO_02819</name>
</gene>
<organism evidence="2 3">
    <name type="scientific">Candidatus Scalindua brodae</name>
    <dbReference type="NCBI Taxonomy" id="237368"/>
    <lineage>
        <taxon>Bacteria</taxon>
        <taxon>Pseudomonadati</taxon>
        <taxon>Planctomycetota</taxon>
        <taxon>Candidatus Brocadiia</taxon>
        <taxon>Candidatus Brocadiales</taxon>
        <taxon>Candidatus Scalinduaceae</taxon>
        <taxon>Candidatus Scalindua</taxon>
    </lineage>
</organism>
<dbReference type="Proteomes" id="UP000030652">
    <property type="component" value="Unassembled WGS sequence"/>
</dbReference>
<dbReference type="eggNOG" id="COG1569">
    <property type="taxonomic scope" value="Bacteria"/>
</dbReference>
<dbReference type="InterPro" id="IPR029060">
    <property type="entry name" value="PIN-like_dom_sf"/>
</dbReference>
<proteinExistence type="predicted"/>
<dbReference type="Pfam" id="PF13470">
    <property type="entry name" value="PIN_3"/>
    <property type="match status" value="1"/>
</dbReference>
<evidence type="ECO:0000259" key="1">
    <source>
        <dbReference type="Pfam" id="PF13470"/>
    </source>
</evidence>
<dbReference type="PANTHER" id="PTHR34610">
    <property type="entry name" value="SSL7007 PROTEIN"/>
    <property type="match status" value="1"/>
</dbReference>
<dbReference type="EMBL" id="JRYO01000196">
    <property type="protein sequence ID" value="KHE91456.1"/>
    <property type="molecule type" value="Genomic_DNA"/>
</dbReference>
<comment type="caution">
    <text evidence="2">The sequence shown here is derived from an EMBL/GenBank/DDBJ whole genome shotgun (WGS) entry which is preliminary data.</text>
</comment>
<reference evidence="2 3" key="1">
    <citation type="submission" date="2014-10" db="EMBL/GenBank/DDBJ databases">
        <title>Draft genome of anammox bacterium scalindua brodae, obtained using differential coverage binning of sequence data from two enrichment reactors.</title>
        <authorList>
            <person name="Speth D.R."/>
            <person name="Russ L."/>
            <person name="Kartal B."/>
            <person name="Op den Camp H.J."/>
            <person name="Dutilh B.E."/>
            <person name="Jetten M.S."/>
        </authorList>
    </citation>
    <scope>NUCLEOTIDE SEQUENCE [LARGE SCALE GENOMIC DNA]</scope>
    <source>
        <strain evidence="2">RU1</strain>
    </source>
</reference>
<dbReference type="AlphaFoldDB" id="A0A0B0EHE6"/>
<sequence length="117" mass="13836">MKLVLDTNIFFSAFNPKSYYYPIIQNLFLRKFCLLISTQILLEYEEVLHRLFPKELLEQFWLFLLTSENVVFVDPTYRFQLPSGDEDDQKFVDCAICGNADFIITNDKRESGSNLIY</sequence>
<name>A0A0B0EHE6_9BACT</name>
<dbReference type="InterPro" id="IPR002850">
    <property type="entry name" value="PIN_toxin-like"/>
</dbReference>
<dbReference type="InterPro" id="IPR002716">
    <property type="entry name" value="PIN_dom"/>
</dbReference>